<dbReference type="Pfam" id="PF02179">
    <property type="entry name" value="BAG"/>
    <property type="match status" value="1"/>
</dbReference>
<dbReference type="EnsemblMetazoa" id="XM_021043081.2">
    <property type="protein sequence ID" value="XP_020898740.1"/>
    <property type="gene ID" value="LOC110237488"/>
</dbReference>
<dbReference type="Proteomes" id="UP000887567">
    <property type="component" value="Unplaced"/>
</dbReference>
<dbReference type="GeneID" id="110237488"/>
<protein>
    <recommendedName>
        <fullName evidence="2">BAG domain-containing protein</fullName>
    </recommendedName>
</protein>
<sequence>MAFGMFSSNPLEAFERGYGYDSFNPWTNSYPSFYRQRSQSARRFVNPSFMWNFPTEIMMSDEEDYPQRKKQCAPHRKGKCRKCKPKTTKTKQEARHQPISDENLIENNDRRPSKNTDNGHNDSDNHESVSPEHQMSHLSVTESDEEEKDRQTQDEEEVSRNEEENSDNYETADESEINEPAQQPQESMYASQTEDTFKDSENQPEVEIPEVNHNNDELPVTENSCQSENAKDDVVTEECKQEETIQDEITKKLEQIEVQLKKARELVSNDTFSELSKTEKQRLYFTEMLLRCILDLDTIETQGNETVKLRRREAVREIQKYLDQVENS</sequence>
<dbReference type="SUPFAM" id="SSF63491">
    <property type="entry name" value="BAG domain"/>
    <property type="match status" value="1"/>
</dbReference>
<dbReference type="AlphaFoldDB" id="A0A913X4G1"/>
<evidence type="ECO:0000313" key="3">
    <source>
        <dbReference type="EnsemblMetazoa" id="XP_020898740.1"/>
    </source>
</evidence>
<evidence type="ECO:0000259" key="2">
    <source>
        <dbReference type="PROSITE" id="PS51035"/>
    </source>
</evidence>
<name>A0A913X4G1_EXADI</name>
<feature type="compositionally biased region" description="Polar residues" evidence="1">
    <location>
        <begin position="131"/>
        <end position="141"/>
    </location>
</feature>
<feature type="compositionally biased region" description="Acidic residues" evidence="1">
    <location>
        <begin position="164"/>
        <end position="177"/>
    </location>
</feature>
<dbReference type="InterPro" id="IPR003103">
    <property type="entry name" value="BAG_domain"/>
</dbReference>
<reference evidence="3" key="1">
    <citation type="submission" date="2022-11" db="UniProtKB">
        <authorList>
            <consortium name="EnsemblMetazoa"/>
        </authorList>
    </citation>
    <scope>IDENTIFICATION</scope>
</reference>
<dbReference type="OrthoDB" id="333905at2759"/>
<feature type="compositionally biased region" description="Basic and acidic residues" evidence="1">
    <location>
        <begin position="90"/>
        <end position="99"/>
    </location>
</feature>
<dbReference type="RefSeq" id="XP_020898740.1">
    <property type="nucleotide sequence ID" value="XM_021043081.2"/>
</dbReference>
<feature type="region of interest" description="Disordered" evidence="1">
    <location>
        <begin position="67"/>
        <end position="231"/>
    </location>
</feature>
<evidence type="ECO:0000256" key="1">
    <source>
        <dbReference type="SAM" id="MobiDB-lite"/>
    </source>
</evidence>
<dbReference type="OMA" id="CKQEETI"/>
<feature type="compositionally biased region" description="Polar residues" evidence="1">
    <location>
        <begin position="180"/>
        <end position="194"/>
    </location>
</feature>
<feature type="compositionally biased region" description="Basic residues" evidence="1">
    <location>
        <begin position="68"/>
        <end position="89"/>
    </location>
</feature>
<proteinExistence type="predicted"/>
<keyword evidence="4" id="KW-1185">Reference proteome</keyword>
<evidence type="ECO:0000313" key="4">
    <source>
        <dbReference type="Proteomes" id="UP000887567"/>
    </source>
</evidence>
<feature type="compositionally biased region" description="Basic and acidic residues" evidence="1">
    <location>
        <begin position="107"/>
        <end position="130"/>
    </location>
</feature>
<dbReference type="KEGG" id="epa:110237488"/>
<dbReference type="SMART" id="SM00264">
    <property type="entry name" value="BAG"/>
    <property type="match status" value="1"/>
</dbReference>
<feature type="domain" description="BAG" evidence="2">
    <location>
        <begin position="277"/>
        <end position="326"/>
    </location>
</feature>
<accession>A0A913X4G1</accession>
<dbReference type="GO" id="GO:0051087">
    <property type="term" value="F:protein-folding chaperone binding"/>
    <property type="evidence" value="ECO:0007669"/>
    <property type="project" value="InterPro"/>
</dbReference>
<dbReference type="InterPro" id="IPR036533">
    <property type="entry name" value="BAG_dom_sf"/>
</dbReference>
<dbReference type="Gene3D" id="1.20.58.120">
    <property type="entry name" value="BAG domain"/>
    <property type="match status" value="1"/>
</dbReference>
<feature type="compositionally biased region" description="Basic and acidic residues" evidence="1">
    <location>
        <begin position="148"/>
        <end position="163"/>
    </location>
</feature>
<organism evidence="3 4">
    <name type="scientific">Exaiptasia diaphana</name>
    <name type="common">Tropical sea anemone</name>
    <name type="synonym">Aiptasia pulchella</name>
    <dbReference type="NCBI Taxonomy" id="2652724"/>
    <lineage>
        <taxon>Eukaryota</taxon>
        <taxon>Metazoa</taxon>
        <taxon>Cnidaria</taxon>
        <taxon>Anthozoa</taxon>
        <taxon>Hexacorallia</taxon>
        <taxon>Actiniaria</taxon>
        <taxon>Aiptasiidae</taxon>
        <taxon>Exaiptasia</taxon>
    </lineage>
</organism>
<dbReference type="PROSITE" id="PS51035">
    <property type="entry name" value="BAG"/>
    <property type="match status" value="1"/>
</dbReference>